<evidence type="ECO:0000256" key="5">
    <source>
        <dbReference type="SAM" id="MobiDB-lite"/>
    </source>
</evidence>
<dbReference type="AlphaFoldDB" id="A0AAW0NYX0"/>
<feature type="compositionally biased region" description="Basic and acidic residues" evidence="5">
    <location>
        <begin position="216"/>
        <end position="228"/>
    </location>
</feature>
<name>A0AAW0NYX0_9GOBI</name>
<evidence type="ECO:0000259" key="7">
    <source>
        <dbReference type="PROSITE" id="PS50178"/>
    </source>
</evidence>
<evidence type="ECO:0000259" key="6">
    <source>
        <dbReference type="PROSITE" id="PS50003"/>
    </source>
</evidence>
<dbReference type="SMART" id="SM00064">
    <property type="entry name" value="FYVE"/>
    <property type="match status" value="1"/>
</dbReference>
<dbReference type="GO" id="GO:0008270">
    <property type="term" value="F:zinc ion binding"/>
    <property type="evidence" value="ECO:0007669"/>
    <property type="project" value="UniProtKB-KW"/>
</dbReference>
<comment type="caution">
    <text evidence="8">The sequence shown here is derived from an EMBL/GenBank/DDBJ whole genome shotgun (WGS) entry which is preliminary data.</text>
</comment>
<evidence type="ECO:0000256" key="2">
    <source>
        <dbReference type="ARBA" id="ARBA00022771"/>
    </source>
</evidence>
<protein>
    <submittedName>
        <fullName evidence="8">Uncharacterized protein</fullName>
    </submittedName>
</protein>
<keyword evidence="3" id="KW-0862">Zinc</keyword>
<sequence>MTQRLSFMVENQRRILSVQKSFGPTGARLVDPDRVLIGEGRLMKQSRRGPQPKAFFLFNDMLVYGTIVINGRWFTKQKIVPLEDIVLEDLENGLQMKHQWLVKTPRKSFYVSAASTDEKQAWMEHIEVCKVRLLQSSSRRACEIFALPWIPDPSSAICMRCTRKFTMTFRRHHCRKCGFLVCGTCSRGRAVIGNMHPTKRQRVCEQCHHGLIEREEEDRRVRGNSDGRSDEEEQTSFEEQHYEDNIEENIVDDYDPVNWADSGTESFSPYVYLKPEHVWPPA</sequence>
<dbReference type="Proteomes" id="UP001460270">
    <property type="component" value="Unassembled WGS sequence"/>
</dbReference>
<dbReference type="InterPro" id="IPR017455">
    <property type="entry name" value="Znf_FYVE-rel"/>
</dbReference>
<dbReference type="Gene3D" id="3.30.40.10">
    <property type="entry name" value="Zinc/RING finger domain, C3HC4 (zinc finger)"/>
    <property type="match status" value="1"/>
</dbReference>
<dbReference type="SMART" id="SM00233">
    <property type="entry name" value="PH"/>
    <property type="match status" value="1"/>
</dbReference>
<feature type="compositionally biased region" description="Acidic residues" evidence="5">
    <location>
        <begin position="245"/>
        <end position="255"/>
    </location>
</feature>
<evidence type="ECO:0000256" key="3">
    <source>
        <dbReference type="ARBA" id="ARBA00022833"/>
    </source>
</evidence>
<keyword evidence="1" id="KW-0479">Metal-binding</keyword>
<dbReference type="InterPro" id="IPR013083">
    <property type="entry name" value="Znf_RING/FYVE/PHD"/>
</dbReference>
<keyword evidence="2 4" id="KW-0863">Zinc-finger</keyword>
<dbReference type="GO" id="GO:0035091">
    <property type="term" value="F:phosphatidylinositol binding"/>
    <property type="evidence" value="ECO:0007669"/>
    <property type="project" value="TreeGrafter"/>
</dbReference>
<dbReference type="GO" id="GO:0007032">
    <property type="term" value="P:endosome organization"/>
    <property type="evidence" value="ECO:0007669"/>
    <property type="project" value="TreeGrafter"/>
</dbReference>
<dbReference type="GO" id="GO:0005769">
    <property type="term" value="C:early endosome"/>
    <property type="evidence" value="ECO:0007669"/>
    <property type="project" value="TreeGrafter"/>
</dbReference>
<dbReference type="PROSITE" id="PS50178">
    <property type="entry name" value="ZF_FYVE"/>
    <property type="match status" value="1"/>
</dbReference>
<evidence type="ECO:0000256" key="1">
    <source>
        <dbReference type="ARBA" id="ARBA00022723"/>
    </source>
</evidence>
<dbReference type="InterPro" id="IPR037871">
    <property type="entry name" value="PH_Phafin"/>
</dbReference>
<dbReference type="InterPro" id="IPR001849">
    <property type="entry name" value="PH_domain"/>
</dbReference>
<organism evidence="8 9">
    <name type="scientific">Mugilogobius chulae</name>
    <name type="common">yellowstripe goby</name>
    <dbReference type="NCBI Taxonomy" id="88201"/>
    <lineage>
        <taxon>Eukaryota</taxon>
        <taxon>Metazoa</taxon>
        <taxon>Chordata</taxon>
        <taxon>Craniata</taxon>
        <taxon>Vertebrata</taxon>
        <taxon>Euteleostomi</taxon>
        <taxon>Actinopterygii</taxon>
        <taxon>Neopterygii</taxon>
        <taxon>Teleostei</taxon>
        <taxon>Neoteleostei</taxon>
        <taxon>Acanthomorphata</taxon>
        <taxon>Gobiaria</taxon>
        <taxon>Gobiiformes</taxon>
        <taxon>Gobioidei</taxon>
        <taxon>Gobiidae</taxon>
        <taxon>Gobionellinae</taxon>
        <taxon>Mugilogobius</taxon>
    </lineage>
</organism>
<dbReference type="CDD" id="cd01218">
    <property type="entry name" value="PH_Phafin2-like"/>
    <property type="match status" value="1"/>
</dbReference>
<gene>
    <name evidence="8" type="ORF">WMY93_013072</name>
</gene>
<feature type="domain" description="FYVE-type" evidence="7">
    <location>
        <begin position="152"/>
        <end position="212"/>
    </location>
</feature>
<evidence type="ECO:0000313" key="9">
    <source>
        <dbReference type="Proteomes" id="UP001460270"/>
    </source>
</evidence>
<accession>A0AAW0NYX0</accession>
<keyword evidence="9" id="KW-1185">Reference proteome</keyword>
<dbReference type="SUPFAM" id="SSF57903">
    <property type="entry name" value="FYVE/PHD zinc finger"/>
    <property type="match status" value="1"/>
</dbReference>
<feature type="domain" description="PH" evidence="6">
    <location>
        <begin position="35"/>
        <end position="131"/>
    </location>
</feature>
<evidence type="ECO:0000313" key="8">
    <source>
        <dbReference type="EMBL" id="KAK7912861.1"/>
    </source>
</evidence>
<reference evidence="9" key="1">
    <citation type="submission" date="2024-04" db="EMBL/GenBank/DDBJ databases">
        <title>Salinicola lusitanus LLJ914,a marine bacterium isolated from the Okinawa Trough.</title>
        <authorList>
            <person name="Li J."/>
        </authorList>
    </citation>
    <scope>NUCLEOTIDE SEQUENCE [LARGE SCALE GENOMIC DNA]</scope>
</reference>
<dbReference type="InterPro" id="IPR000306">
    <property type="entry name" value="Znf_FYVE"/>
</dbReference>
<dbReference type="PANTHER" id="PTHR46280:SF2">
    <property type="entry name" value="PLECKSTRIN HOMOLOGY DOMAIN-CONTAINING FAMILY F MEMBER 1"/>
    <property type="match status" value="1"/>
</dbReference>
<dbReference type="PROSITE" id="PS50003">
    <property type="entry name" value="PH_DOMAIN"/>
    <property type="match status" value="1"/>
</dbReference>
<dbReference type="PANTHER" id="PTHR46280">
    <property type="entry name" value="PLECKSTRIN HOMOLOGY DOMAIN-CONTAINING FAMILY F MEMBER 2-RELATED"/>
    <property type="match status" value="1"/>
</dbReference>
<evidence type="ECO:0000256" key="4">
    <source>
        <dbReference type="PROSITE-ProRule" id="PRU00091"/>
    </source>
</evidence>
<dbReference type="InterPro" id="IPR011993">
    <property type="entry name" value="PH-like_dom_sf"/>
</dbReference>
<dbReference type="EMBL" id="JBBPFD010000009">
    <property type="protein sequence ID" value="KAK7912861.1"/>
    <property type="molecule type" value="Genomic_DNA"/>
</dbReference>
<dbReference type="SUPFAM" id="SSF50729">
    <property type="entry name" value="PH domain-like"/>
    <property type="match status" value="1"/>
</dbReference>
<proteinExistence type="predicted"/>
<dbReference type="InterPro" id="IPR051765">
    <property type="entry name" value="PH_domain-containing_F"/>
</dbReference>
<feature type="region of interest" description="Disordered" evidence="5">
    <location>
        <begin position="216"/>
        <end position="257"/>
    </location>
</feature>
<dbReference type="Gene3D" id="2.30.29.30">
    <property type="entry name" value="Pleckstrin-homology domain (PH domain)/Phosphotyrosine-binding domain (PTB)"/>
    <property type="match status" value="1"/>
</dbReference>
<dbReference type="GO" id="GO:0008333">
    <property type="term" value="P:endosome to lysosome transport"/>
    <property type="evidence" value="ECO:0007669"/>
    <property type="project" value="TreeGrafter"/>
</dbReference>
<dbReference type="Pfam" id="PF00169">
    <property type="entry name" value="PH"/>
    <property type="match status" value="1"/>
</dbReference>
<dbReference type="Pfam" id="PF01363">
    <property type="entry name" value="FYVE"/>
    <property type="match status" value="1"/>
</dbReference>
<dbReference type="InterPro" id="IPR011011">
    <property type="entry name" value="Znf_FYVE_PHD"/>
</dbReference>